<reference evidence="2" key="1">
    <citation type="submission" date="2022-11" db="EMBL/GenBank/DDBJ databases">
        <title>Taxonomic description of a new Pseudomonas species.</title>
        <authorList>
            <person name="Tambong J.T."/>
        </authorList>
    </citation>
    <scope>NUCLEOTIDE SEQUENCE</scope>
    <source>
        <strain evidence="2">S1Bt42</strain>
    </source>
</reference>
<dbReference type="InterPro" id="IPR024079">
    <property type="entry name" value="MetalloPept_cat_dom_sf"/>
</dbReference>
<dbReference type="RefSeq" id="WP_266249032.1">
    <property type="nucleotide sequence ID" value="NZ_CP112866.1"/>
</dbReference>
<dbReference type="InterPro" id="IPR046673">
    <property type="entry name" value="ToxA_N"/>
</dbReference>
<keyword evidence="3" id="KW-1185">Reference proteome</keyword>
<feature type="domain" description="Dermonecrotic toxin N-terminal" evidence="1">
    <location>
        <begin position="922"/>
        <end position="1142"/>
    </location>
</feature>
<dbReference type="Pfam" id="PF20178">
    <property type="entry name" value="ToxA_N"/>
    <property type="match status" value="1"/>
</dbReference>
<proteinExistence type="predicted"/>
<organism evidence="2 3">
    <name type="scientific">Pseudomonas quebecensis</name>
    <dbReference type="NCBI Taxonomy" id="2995174"/>
    <lineage>
        <taxon>Bacteria</taxon>
        <taxon>Pseudomonadati</taxon>
        <taxon>Pseudomonadota</taxon>
        <taxon>Gammaproteobacteria</taxon>
        <taxon>Pseudomonadales</taxon>
        <taxon>Pseudomonadaceae</taxon>
        <taxon>Pseudomonas</taxon>
    </lineage>
</organism>
<evidence type="ECO:0000259" key="1">
    <source>
        <dbReference type="Pfam" id="PF20178"/>
    </source>
</evidence>
<dbReference type="EMBL" id="CP112866">
    <property type="protein sequence ID" value="UZW16405.1"/>
    <property type="molecule type" value="Genomic_DNA"/>
</dbReference>
<dbReference type="SUPFAM" id="SSF55486">
    <property type="entry name" value="Metalloproteases ('zincins'), catalytic domain"/>
    <property type="match status" value="1"/>
</dbReference>
<evidence type="ECO:0000313" key="3">
    <source>
        <dbReference type="Proteomes" id="UP001164116"/>
    </source>
</evidence>
<protein>
    <recommendedName>
        <fullName evidence="1">Dermonecrotic toxin N-terminal domain-containing protein</fullName>
    </recommendedName>
</protein>
<sequence>MAHVTPPYFFDEFLGPVKRREPTPRERALGLTLKDLDWLHTLYYASHDARMDARIHGFPMRVERLLITPAGQPALPLAGAFVMSPTPDAGKAVLYTPYGGLEVFDNHAALLADVTARLRQPEQRTDLLQFVSLGDQKALSTSTRLTLTTAVIPGAVMPDQQQAIHAAQVHNVIAMLGELRKLPDLPDMLDKLLGIMARPYFPDVEQRDTRVDFFSRASPEEDSRWVDSVPLREALLRFYARHAWPADQTHTYTNPGRDFRALTDAQRAQDQQRWDNVIEHTSGILSKLLNHLLQTFWHEDFNGGGQSRLHFCARVMSQKFRADLLFKHQGMILSSDEMQKLRSMALAQQAASGDLSIEKVRIHAPFQHFVDLAGTLMISNAHAYLYTQSRGLQVLGDLNDLKDTLVSMLKATGHEDELLNFLSLDERSLFIAMDQVHVSGQPILGNVFEAMVEDIVAKQADNLEYALGLYRCNSGSVNLAALLDSALDVRTMLDSQLLEQDAGGRWSVHPITQGNGRPTTVQAEKAKLQLQRLQAVEAALVEEQASHPTLRDLATQALEAELRKGLLSLKACEVYINTYASAAEEREERLPQASSSLVEHFIARLVRQAGPVGASTHTGVYGPRHQGAAFQLHNLTTVEVDALIDRALGTFAQQTLGALPGMLVKNNLAHLSHGLLQGLDGEVQLRGVAKNLPPRALVLLHSSLQPDGMSRLTRHGLDGFIPDAFSLTLHPDNGADLQGLANCFVLTERGGLDPDHSGTAVLWTPARGYETFASITRLRDILTLRLQDPRQRLHLLENLPISQRVPHRSWQLGPLQRIDEHLLHDRQHSYSDATRDEIDHLLSLRLSPTRFQECVDALIRRAPPSNLPRAIAMARALINQQALPVWLGMAAPAEQILHAELVEQYRISAPDERDYLHSVTPLREHVFDRLSELLDARFPRQALNPNNVLIPGRVELAGNTQTLTDFAMRHLPTLRADDIRPRSRTGDPLPATLDGSAIEQLIRQVDVESFYGQWLNTHLKGPGEQARTRRQLFCRQLPWQVLQYAHEQTLDERLSASAWGFIRQIFDMPDALARATVHGVTALVRPLELIATQGASRVRALGCYLIGPKPEATGPLVLYAPYSPDHLLKEFANETALLQAFAAPGTLQQWVIGQLEPAHQATYRNLLSQQWTQGPSEIRFGANAIAGNVLDQLFKDNCEMLLRMLGSQFSASGKNYWDAVTSLLTKGIAAGVRFMAGKLVYPLTVWRSYALFKTSAEDLQQHRWQHALKTFAGGVAELASLRKALDKLFPEPPPATHPVPLEQWLQDAPPAATTFAALDMTAPERTHLHVFENHDVALDTLTQSALTQVYRDKIGARDYVPVAGKVYSVKRAGEYWRLSSDDHLGPYVRLTPRGEWVLDLGLLNPRYGKTLSRYASQARAYLSEREGINIEAVGMPAIRALSSWKAQCIDEALNVATYYAVNCKRNIQHFGGRRDPGSRTGLFFAELFGVPHLTLSQLQRIEKRVDDVLDELTNHTLTSPNSMRFVSGSHRQNPHTSFAFTLPDDRDHKIYLVERFFDPRMDHYQPYLTTPFNLSAHARATTLIHEITHIRSSTEDLVYLDSMRPFVDLIDGDCQGGQTLKTELCGLRANALSLLTPTEMLFKTLDDLSGGYEDFGSSQGTSLQRSKVLSTTGVRTLAEARKVFMTNEDKRIDTILANADSLTFLISEIGRALDAGA</sequence>
<accession>A0ABY6Q9F3</accession>
<name>A0ABY6Q9F3_9PSED</name>
<gene>
    <name evidence="2" type="ORF">OSC50_13415</name>
</gene>
<evidence type="ECO:0000313" key="2">
    <source>
        <dbReference type="EMBL" id="UZW16405.1"/>
    </source>
</evidence>
<dbReference type="Proteomes" id="UP001164116">
    <property type="component" value="Chromosome"/>
</dbReference>
<dbReference type="Gene3D" id="3.40.390.10">
    <property type="entry name" value="Collagenase (Catalytic Domain)"/>
    <property type="match status" value="1"/>
</dbReference>